<dbReference type="AlphaFoldDB" id="A0A011V375"/>
<dbReference type="Pfam" id="PF00534">
    <property type="entry name" value="Glycos_transf_1"/>
    <property type="match status" value="1"/>
</dbReference>
<protein>
    <submittedName>
        <fullName evidence="3">Glycosyltransferase family 4 protein</fullName>
    </submittedName>
</protein>
<proteinExistence type="predicted"/>
<evidence type="ECO:0000259" key="2">
    <source>
        <dbReference type="Pfam" id="PF13439"/>
    </source>
</evidence>
<dbReference type="RefSeq" id="WP_036588470.1">
    <property type="nucleotide sequence ID" value="NZ_CP044970.1"/>
</dbReference>
<feature type="domain" description="Glycosyl transferase family 1" evidence="1">
    <location>
        <begin position="205"/>
        <end position="344"/>
    </location>
</feature>
<evidence type="ECO:0000313" key="4">
    <source>
        <dbReference type="EMBL" id="KAB2793029.1"/>
    </source>
</evidence>
<accession>A0A011V375</accession>
<sequence length="387" mass="42617">MADDTNASPLRIIHCFREPTGGLFRHVRDLVGLQAEKGHAVGIVCDATTGGPREDALLEELRPKLMLGLHRIAMQRHVGLGDAAAAYKAYRIIKKLQPDILHGHGAKGGVYARLFGSVLRVFRSRVARIYSPHGGSLHFDRKTRRGGAVFLVERMLAPMTDAVMFVSNFEKRIYEEKVGRPYGLHAVVYNGLAEDEFIPVADAPDASDFLFVGTMRELKGPDLLIRALARLRDQHQRIFTATMVGDGAEKPDFINLTDELGISGQIRFLPGMAAREAFALGRIMVVPSRAEAFPYIVLEALAAGKPVIASNVGGIPEVFGPRSSALVEPEEEALANRMLDAADDLTTFRAAMPEVTRLHERFSQQSMAHSIETIYYEAHPDRAIPED</sequence>
<dbReference type="Pfam" id="PF13439">
    <property type="entry name" value="Glyco_transf_4"/>
    <property type="match status" value="1"/>
</dbReference>
<evidence type="ECO:0000259" key="1">
    <source>
        <dbReference type="Pfam" id="PF00534"/>
    </source>
</evidence>
<evidence type="ECO:0000313" key="6">
    <source>
        <dbReference type="Proteomes" id="UP000481876"/>
    </source>
</evidence>
<dbReference type="PANTHER" id="PTHR12526:SF630">
    <property type="entry name" value="GLYCOSYLTRANSFERASE"/>
    <property type="match status" value="1"/>
</dbReference>
<dbReference type="EMBL" id="WBWS01000016">
    <property type="protein sequence ID" value="KAB2766836.1"/>
    <property type="molecule type" value="Genomic_DNA"/>
</dbReference>
<dbReference type="InterPro" id="IPR028098">
    <property type="entry name" value="Glyco_trans_4-like_N"/>
</dbReference>
<organism evidence="3 6">
    <name type="scientific">Brucella anthropi</name>
    <name type="common">Ochrobactrum anthropi</name>
    <dbReference type="NCBI Taxonomy" id="529"/>
    <lineage>
        <taxon>Bacteria</taxon>
        <taxon>Pseudomonadati</taxon>
        <taxon>Pseudomonadota</taxon>
        <taxon>Alphaproteobacteria</taxon>
        <taxon>Hyphomicrobiales</taxon>
        <taxon>Brucellaceae</taxon>
        <taxon>Brucella/Ochrobactrum group</taxon>
        <taxon>Brucella</taxon>
    </lineage>
</organism>
<dbReference type="SUPFAM" id="SSF53756">
    <property type="entry name" value="UDP-Glycosyltransferase/glycogen phosphorylase"/>
    <property type="match status" value="1"/>
</dbReference>
<dbReference type="Proteomes" id="UP000441102">
    <property type="component" value="Unassembled WGS sequence"/>
</dbReference>
<feature type="domain" description="Glycosyltransferase subfamily 4-like N-terminal" evidence="2">
    <location>
        <begin position="21"/>
        <end position="192"/>
    </location>
</feature>
<dbReference type="InterPro" id="IPR001296">
    <property type="entry name" value="Glyco_trans_1"/>
</dbReference>
<comment type="caution">
    <text evidence="3">The sequence shown here is derived from an EMBL/GenBank/DDBJ whole genome shotgun (WGS) entry which is preliminary data.</text>
</comment>
<name>A0A011V375_BRUAN</name>
<gene>
    <name evidence="3" type="ORF">F9L04_16340</name>
    <name evidence="4" type="ORF">F9L06_21255</name>
</gene>
<reference evidence="5 6" key="1">
    <citation type="submission" date="2019-09" db="EMBL/GenBank/DDBJ databases">
        <title>Taxonomic organization of the family Brucellaceae based on a phylogenomic approach.</title>
        <authorList>
            <person name="Leclercq S."/>
            <person name="Cloeckaert A."/>
            <person name="Zygmunt M.S."/>
        </authorList>
    </citation>
    <scope>NUCLEOTIDE SEQUENCE [LARGE SCALE GENOMIC DNA]</scope>
    <source>
        <strain evidence="4 5">CCUG 34461</strain>
        <strain evidence="3 6">LMG 3313</strain>
    </source>
</reference>
<dbReference type="EMBL" id="WBWX01000010">
    <property type="protein sequence ID" value="KAB2793029.1"/>
    <property type="molecule type" value="Genomic_DNA"/>
</dbReference>
<dbReference type="PANTHER" id="PTHR12526">
    <property type="entry name" value="GLYCOSYLTRANSFERASE"/>
    <property type="match status" value="1"/>
</dbReference>
<dbReference type="Gene3D" id="3.40.50.2000">
    <property type="entry name" value="Glycogen Phosphorylase B"/>
    <property type="match status" value="2"/>
</dbReference>
<dbReference type="Proteomes" id="UP000481876">
    <property type="component" value="Unassembled WGS sequence"/>
</dbReference>
<keyword evidence="3" id="KW-0808">Transferase</keyword>
<dbReference type="CDD" id="cd03801">
    <property type="entry name" value="GT4_PimA-like"/>
    <property type="match status" value="1"/>
</dbReference>
<dbReference type="GO" id="GO:0016757">
    <property type="term" value="F:glycosyltransferase activity"/>
    <property type="evidence" value="ECO:0007669"/>
    <property type="project" value="InterPro"/>
</dbReference>
<evidence type="ECO:0000313" key="3">
    <source>
        <dbReference type="EMBL" id="KAB2766836.1"/>
    </source>
</evidence>
<evidence type="ECO:0000313" key="5">
    <source>
        <dbReference type="Proteomes" id="UP000441102"/>
    </source>
</evidence>